<gene>
    <name evidence="1" type="ORF">J2S41_000519</name>
</gene>
<dbReference type="SUPFAM" id="SSF53474">
    <property type="entry name" value="alpha/beta-Hydrolases"/>
    <property type="match status" value="1"/>
</dbReference>
<dbReference type="Proteomes" id="UP001183643">
    <property type="component" value="Unassembled WGS sequence"/>
</dbReference>
<evidence type="ECO:0008006" key="3">
    <source>
        <dbReference type="Google" id="ProtNLM"/>
    </source>
</evidence>
<dbReference type="AlphaFoldDB" id="A0AAE3YKZ3"/>
<reference evidence="1" key="1">
    <citation type="submission" date="2023-07" db="EMBL/GenBank/DDBJ databases">
        <title>Sequencing the genomes of 1000 actinobacteria strains.</title>
        <authorList>
            <person name="Klenk H.-P."/>
        </authorList>
    </citation>
    <scope>NUCLEOTIDE SEQUENCE</scope>
    <source>
        <strain evidence="1">DSM 44707</strain>
    </source>
</reference>
<dbReference type="InterPro" id="IPR029058">
    <property type="entry name" value="AB_hydrolase_fold"/>
</dbReference>
<sequence length="215" mass="23147">MTCYVLLPSPFLGPAAWEPVAALLGPDVVVPTVRGDTPEEIAGALERQVPYRADLVLVPHSNAGLYVPALAVSRDARRLVFADAVLPPPRGRTPVAPEGFRATLRDLTGEDGRLPPWTAWWPPDAVEPLFPDAATRATVEREQPRMPFAYLTGSVDAPAGWDDRPTMYLAFGDAYADERADAARRGWPTRTLAGHHLHMLIDPAAVAAAIAESSG</sequence>
<keyword evidence="2" id="KW-1185">Reference proteome</keyword>
<comment type="caution">
    <text evidence="1">The sequence shown here is derived from an EMBL/GenBank/DDBJ whole genome shotgun (WGS) entry which is preliminary data.</text>
</comment>
<dbReference type="RefSeq" id="WP_310362545.1">
    <property type="nucleotide sequence ID" value="NZ_JAVDYB010000001.1"/>
</dbReference>
<organism evidence="1 2">
    <name type="scientific">Catenuloplanes atrovinosus</name>
    <dbReference type="NCBI Taxonomy" id="137266"/>
    <lineage>
        <taxon>Bacteria</taxon>
        <taxon>Bacillati</taxon>
        <taxon>Actinomycetota</taxon>
        <taxon>Actinomycetes</taxon>
        <taxon>Micromonosporales</taxon>
        <taxon>Micromonosporaceae</taxon>
        <taxon>Catenuloplanes</taxon>
    </lineage>
</organism>
<accession>A0AAE3YKZ3</accession>
<protein>
    <recommendedName>
        <fullName evidence="3">Alpha/beta hydrolase</fullName>
    </recommendedName>
</protein>
<name>A0AAE3YKZ3_9ACTN</name>
<evidence type="ECO:0000313" key="2">
    <source>
        <dbReference type="Proteomes" id="UP001183643"/>
    </source>
</evidence>
<evidence type="ECO:0000313" key="1">
    <source>
        <dbReference type="EMBL" id="MDR7273741.1"/>
    </source>
</evidence>
<dbReference type="EMBL" id="JAVDYB010000001">
    <property type="protein sequence ID" value="MDR7273741.1"/>
    <property type="molecule type" value="Genomic_DNA"/>
</dbReference>
<proteinExistence type="predicted"/>